<proteinExistence type="predicted"/>
<evidence type="ECO:0000313" key="2">
    <source>
        <dbReference type="EMBL" id="UNI17100.1"/>
    </source>
</evidence>
<keyword evidence="3" id="KW-1185">Reference proteome</keyword>
<feature type="region of interest" description="Disordered" evidence="1">
    <location>
        <begin position="31"/>
        <end position="53"/>
    </location>
</feature>
<sequence>MSQETKQIKWKCGAYGGVDFECLINEPENNVPDTGSHLDSNNGEYSSNTNEHSKHAVKIRPLSIDWDRFDKIVRDYLVSHAWISENDVEELFKILRAKFGYPDHTILARIFETQGKRRLSEQGHLELEGGKWRPA</sequence>
<accession>A0A9Q8QCG8</accession>
<dbReference type="Proteomes" id="UP000829364">
    <property type="component" value="Chromosome 2"/>
</dbReference>
<organism evidence="2 3">
    <name type="scientific">Purpureocillium takamizusanense</name>
    <dbReference type="NCBI Taxonomy" id="2060973"/>
    <lineage>
        <taxon>Eukaryota</taxon>
        <taxon>Fungi</taxon>
        <taxon>Dikarya</taxon>
        <taxon>Ascomycota</taxon>
        <taxon>Pezizomycotina</taxon>
        <taxon>Sordariomycetes</taxon>
        <taxon>Hypocreomycetidae</taxon>
        <taxon>Hypocreales</taxon>
        <taxon>Ophiocordycipitaceae</taxon>
        <taxon>Purpureocillium</taxon>
    </lineage>
</organism>
<dbReference type="EMBL" id="CP086355">
    <property type="protein sequence ID" value="UNI17100.1"/>
    <property type="molecule type" value="Genomic_DNA"/>
</dbReference>
<gene>
    <name evidence="2" type="ORF">JDV02_003476</name>
</gene>
<dbReference type="RefSeq" id="XP_047840581.1">
    <property type="nucleotide sequence ID" value="XM_047984607.1"/>
</dbReference>
<dbReference type="GeneID" id="72065433"/>
<name>A0A9Q8QCG8_9HYPO</name>
<reference evidence="2" key="1">
    <citation type="submission" date="2021-11" db="EMBL/GenBank/DDBJ databases">
        <title>Purpureocillium_takamizusanense_genome.</title>
        <authorList>
            <person name="Nguyen N.-H."/>
        </authorList>
    </citation>
    <scope>NUCLEOTIDE SEQUENCE</scope>
    <source>
        <strain evidence="2">PT3</strain>
    </source>
</reference>
<feature type="compositionally biased region" description="Polar residues" evidence="1">
    <location>
        <begin position="31"/>
        <end position="50"/>
    </location>
</feature>
<dbReference type="KEGG" id="ptkz:JDV02_003476"/>
<evidence type="ECO:0000313" key="3">
    <source>
        <dbReference type="Proteomes" id="UP000829364"/>
    </source>
</evidence>
<evidence type="ECO:0000256" key="1">
    <source>
        <dbReference type="SAM" id="MobiDB-lite"/>
    </source>
</evidence>
<protein>
    <submittedName>
        <fullName evidence="2">Uncharacterized protein</fullName>
    </submittedName>
</protein>
<dbReference type="AlphaFoldDB" id="A0A9Q8QCG8"/>